<dbReference type="InterPro" id="IPR036249">
    <property type="entry name" value="Thioredoxin-like_sf"/>
</dbReference>
<dbReference type="PROSITE" id="PS50404">
    <property type="entry name" value="GST_NTER"/>
    <property type="match status" value="1"/>
</dbReference>
<protein>
    <recommendedName>
        <fullName evidence="2">GST N-terminal domain-containing protein</fullName>
    </recommendedName>
</protein>
<dbReference type="SUPFAM" id="SSF47616">
    <property type="entry name" value="GST C-terminal domain-like"/>
    <property type="match status" value="1"/>
</dbReference>
<comment type="caution">
    <text evidence="3">The sequence shown here is derived from an EMBL/GenBank/DDBJ whole genome shotgun (WGS) entry which is preliminary data.</text>
</comment>
<proteinExistence type="inferred from homology"/>
<keyword evidence="4" id="KW-1185">Reference proteome</keyword>
<dbReference type="GO" id="GO:0005737">
    <property type="term" value="C:cytoplasm"/>
    <property type="evidence" value="ECO:0007669"/>
    <property type="project" value="TreeGrafter"/>
</dbReference>
<dbReference type="SUPFAM" id="SSF52833">
    <property type="entry name" value="Thioredoxin-like"/>
    <property type="match status" value="1"/>
</dbReference>
<sequence>MHLRQGDKKPFIDPTHHTLIGHRFCPYVQRVRYTLHYHGIKYDPIYVALDAKPSWFLELYPTGKVPVLITDQGKVIGESIVIMKFLDSLCDPNTSLLERCGEAEFAKAGDYISKISAPIFKIMFHKDTSPSAVESLHEACSELNTAFEGTYFSGSKLSLADLLLLPHLDLLEPTLAYADSVEVAHVKEFDTSDPHYRLWPKLIDYMHTMRNLPFAMEIRNPVSVVARYWESVHSGHPNPDF</sequence>
<reference evidence="3" key="1">
    <citation type="submission" date="2019-07" db="EMBL/GenBank/DDBJ databases">
        <title>Annotation for the trematode Paragonimus miyazaki's.</title>
        <authorList>
            <person name="Choi Y.-J."/>
        </authorList>
    </citation>
    <scope>NUCLEOTIDE SEQUENCE</scope>
    <source>
        <strain evidence="3">Japan</strain>
    </source>
</reference>
<dbReference type="InterPro" id="IPR050983">
    <property type="entry name" value="GST_Omega/HSP26"/>
</dbReference>
<gene>
    <name evidence="3" type="ORF">EG68_08950</name>
</gene>
<dbReference type="GO" id="GO:0004364">
    <property type="term" value="F:glutathione transferase activity"/>
    <property type="evidence" value="ECO:0007669"/>
    <property type="project" value="UniProtKB-EC"/>
</dbReference>
<dbReference type="OrthoDB" id="4951845at2759"/>
<dbReference type="PANTHER" id="PTHR43968:SF6">
    <property type="entry name" value="GLUTATHIONE S-TRANSFERASE OMEGA"/>
    <property type="match status" value="1"/>
</dbReference>
<accession>A0A8S9YHX8</accession>
<comment type="similarity">
    <text evidence="1">Belongs to the GST superfamily. Omega family.</text>
</comment>
<evidence type="ECO:0000313" key="4">
    <source>
        <dbReference type="Proteomes" id="UP000822476"/>
    </source>
</evidence>
<dbReference type="SFLD" id="SFLDG00358">
    <property type="entry name" value="Main_(cytGST)"/>
    <property type="match status" value="1"/>
</dbReference>
<evidence type="ECO:0000256" key="1">
    <source>
        <dbReference type="ARBA" id="ARBA00011067"/>
    </source>
</evidence>
<dbReference type="InterPro" id="IPR040079">
    <property type="entry name" value="Glutathione_S-Trfase"/>
</dbReference>
<feature type="domain" description="GST N-terminal" evidence="2">
    <location>
        <begin position="15"/>
        <end position="94"/>
    </location>
</feature>
<dbReference type="AlphaFoldDB" id="A0A8S9YHX8"/>
<dbReference type="InterPro" id="IPR004045">
    <property type="entry name" value="Glutathione_S-Trfase_N"/>
</dbReference>
<name>A0A8S9YHX8_9TREM</name>
<dbReference type="Pfam" id="PF13409">
    <property type="entry name" value="GST_N_2"/>
    <property type="match status" value="1"/>
</dbReference>
<evidence type="ECO:0000313" key="3">
    <source>
        <dbReference type="EMBL" id="KAF7250718.1"/>
    </source>
</evidence>
<dbReference type="SFLD" id="SFLDS00019">
    <property type="entry name" value="Glutathione_Transferase_(cytos"/>
    <property type="match status" value="1"/>
</dbReference>
<dbReference type="Gene3D" id="1.20.1050.10">
    <property type="match status" value="1"/>
</dbReference>
<dbReference type="PANTHER" id="PTHR43968">
    <property type="match status" value="1"/>
</dbReference>
<dbReference type="Proteomes" id="UP000822476">
    <property type="component" value="Unassembled WGS sequence"/>
</dbReference>
<dbReference type="Gene3D" id="3.40.30.10">
    <property type="entry name" value="Glutaredoxin"/>
    <property type="match status" value="1"/>
</dbReference>
<dbReference type="InterPro" id="IPR036282">
    <property type="entry name" value="Glutathione-S-Trfase_C_sf"/>
</dbReference>
<dbReference type="EMBL" id="JTDE01005181">
    <property type="protein sequence ID" value="KAF7250718.1"/>
    <property type="molecule type" value="Genomic_DNA"/>
</dbReference>
<organism evidence="3 4">
    <name type="scientific">Paragonimus skrjabini miyazakii</name>
    <dbReference type="NCBI Taxonomy" id="59628"/>
    <lineage>
        <taxon>Eukaryota</taxon>
        <taxon>Metazoa</taxon>
        <taxon>Spiralia</taxon>
        <taxon>Lophotrochozoa</taxon>
        <taxon>Platyhelminthes</taxon>
        <taxon>Trematoda</taxon>
        <taxon>Digenea</taxon>
        <taxon>Plagiorchiida</taxon>
        <taxon>Troglotremata</taxon>
        <taxon>Troglotrematidae</taxon>
        <taxon>Paragonimus</taxon>
    </lineage>
</organism>
<evidence type="ECO:0000259" key="2">
    <source>
        <dbReference type="PROSITE" id="PS50404"/>
    </source>
</evidence>